<dbReference type="AlphaFoldDB" id="A0A8T3VKI8"/>
<dbReference type="Gene3D" id="3.30.1460.10">
    <property type="match status" value="1"/>
</dbReference>
<dbReference type="CDD" id="cd17510">
    <property type="entry name" value="T3SC_YbjN-like_2"/>
    <property type="match status" value="1"/>
</dbReference>
<name>A0A8T3VKI8_METOL</name>
<protein>
    <submittedName>
        <fullName evidence="1">DUF2299 domain-containing protein</fullName>
    </submittedName>
</protein>
<accession>A0A8T3VKI8</accession>
<proteinExistence type="predicted"/>
<evidence type="ECO:0000313" key="2">
    <source>
        <dbReference type="Proteomes" id="UP000732619"/>
    </source>
</evidence>
<evidence type="ECO:0000313" key="1">
    <source>
        <dbReference type="EMBL" id="MBE6511732.1"/>
    </source>
</evidence>
<comment type="caution">
    <text evidence="1">The sequence shown here is derived from an EMBL/GenBank/DDBJ whole genome shotgun (WGS) entry which is preliminary data.</text>
</comment>
<sequence length="158" mass="18570">MAIDEEQVKNWLLDEGLIREKIYDENANFHYIINFPNNNAMDIINPKSKEDVLIIGCATEVSHEEQNIIKNSPKEMNQEFIWKIRFSLNEMLLDFELEHPNDQLTRFIITEDIFEDGLTKHVLIKTIKKVFKGKLQCIWILGKTYGSIQNNDFPDVLD</sequence>
<dbReference type="InterPro" id="IPR018747">
    <property type="entry name" value="DUF2299"/>
</dbReference>
<dbReference type="Proteomes" id="UP000732619">
    <property type="component" value="Unassembled WGS sequence"/>
</dbReference>
<gene>
    <name evidence="1" type="ORF">E7Z75_01085</name>
</gene>
<dbReference type="EMBL" id="SUTG01000003">
    <property type="protein sequence ID" value="MBE6511732.1"/>
    <property type="molecule type" value="Genomic_DNA"/>
</dbReference>
<dbReference type="Pfam" id="PF10061">
    <property type="entry name" value="DUF2299"/>
    <property type="match status" value="1"/>
</dbReference>
<organism evidence="1 2">
    <name type="scientific">Methanobrevibacter olleyae</name>
    <dbReference type="NCBI Taxonomy" id="294671"/>
    <lineage>
        <taxon>Archaea</taxon>
        <taxon>Methanobacteriati</taxon>
        <taxon>Methanobacteriota</taxon>
        <taxon>Methanomada group</taxon>
        <taxon>Methanobacteria</taxon>
        <taxon>Methanobacteriales</taxon>
        <taxon>Methanobacteriaceae</taxon>
        <taxon>Methanobrevibacter</taxon>
    </lineage>
</organism>
<reference evidence="1" key="1">
    <citation type="submission" date="2019-04" db="EMBL/GenBank/DDBJ databases">
        <title>Evolution of Biomass-Degrading Anaerobic Consortia Revealed by Metagenomics.</title>
        <authorList>
            <person name="Peng X."/>
        </authorList>
    </citation>
    <scope>NUCLEOTIDE SEQUENCE</scope>
    <source>
        <strain evidence="1">SIG14</strain>
    </source>
</reference>